<dbReference type="GO" id="GO:0016787">
    <property type="term" value="F:hydrolase activity"/>
    <property type="evidence" value="ECO:0007669"/>
    <property type="project" value="UniProtKB-KW"/>
</dbReference>
<proteinExistence type="inferred from homology"/>
<evidence type="ECO:0000256" key="2">
    <source>
        <dbReference type="ARBA" id="ARBA00022747"/>
    </source>
</evidence>
<dbReference type="Gene3D" id="3.90.220.20">
    <property type="entry name" value="DNA methylase specificity domains"/>
    <property type="match status" value="1"/>
</dbReference>
<gene>
    <name evidence="5" type="ORF">AB8O55_07925</name>
</gene>
<comment type="similarity">
    <text evidence="1">Belongs to the type-I restriction system S methylase family.</text>
</comment>
<evidence type="ECO:0000313" key="6">
    <source>
        <dbReference type="Proteomes" id="UP001564626"/>
    </source>
</evidence>
<dbReference type="Proteomes" id="UP001564626">
    <property type="component" value="Unassembled WGS sequence"/>
</dbReference>
<evidence type="ECO:0000256" key="3">
    <source>
        <dbReference type="ARBA" id="ARBA00023125"/>
    </source>
</evidence>
<organism evidence="5 6">
    <name type="scientific">Saccharopolyspora cebuensis</name>
    <dbReference type="NCBI Taxonomy" id="418759"/>
    <lineage>
        <taxon>Bacteria</taxon>
        <taxon>Bacillati</taxon>
        <taxon>Actinomycetota</taxon>
        <taxon>Actinomycetes</taxon>
        <taxon>Pseudonocardiales</taxon>
        <taxon>Pseudonocardiaceae</taxon>
        <taxon>Saccharopolyspora</taxon>
    </lineage>
</organism>
<dbReference type="PANTHER" id="PTHR30408:SF12">
    <property type="entry name" value="TYPE I RESTRICTION ENZYME MJAVIII SPECIFICITY SUBUNIT"/>
    <property type="match status" value="1"/>
</dbReference>
<accession>A0ABV4CFQ9</accession>
<dbReference type="GO" id="GO:0004519">
    <property type="term" value="F:endonuclease activity"/>
    <property type="evidence" value="ECO:0007669"/>
    <property type="project" value="UniProtKB-KW"/>
</dbReference>
<dbReference type="InterPro" id="IPR000055">
    <property type="entry name" value="Restrct_endonuc_typeI_TRD"/>
</dbReference>
<dbReference type="EC" id="3.1.21.-" evidence="5"/>
<keyword evidence="2" id="KW-0680">Restriction system</keyword>
<name>A0ABV4CFQ9_9PSEU</name>
<keyword evidence="3" id="KW-0238">DNA-binding</keyword>
<dbReference type="InterPro" id="IPR052021">
    <property type="entry name" value="Type-I_RS_S_subunit"/>
</dbReference>
<dbReference type="EMBL" id="JBGEHV010000010">
    <property type="protein sequence ID" value="MEY8039323.1"/>
    <property type="molecule type" value="Genomic_DNA"/>
</dbReference>
<sequence length="247" mass="27768">MLDQVDSLRVKRRKAIALLDELAQSVFLDMFGDSDPSWSLAKVADLAQDFKGSIRTGPFGSQLLHEEFVDSGIAVLGIDNAVQNEFAWQGRRFITEEKFEKLSRYRVYPGDVLITIMGTCGRCAVVPDDIPISINTKHLCCITLDQEKCLPDFLHAYFLMHPEARRYLHRTAKGAIMSGLNMGIIKDLPVVLPPVSLQQDFIDRVLSLKRIKTGLEAHLAELDALFASLQHRAFRGELWTEEITPVA</sequence>
<dbReference type="InterPro" id="IPR044946">
    <property type="entry name" value="Restrct_endonuc_typeI_TRD_sf"/>
</dbReference>
<keyword evidence="5" id="KW-0255">Endonuclease</keyword>
<evidence type="ECO:0000313" key="5">
    <source>
        <dbReference type="EMBL" id="MEY8039323.1"/>
    </source>
</evidence>
<evidence type="ECO:0000259" key="4">
    <source>
        <dbReference type="Pfam" id="PF01420"/>
    </source>
</evidence>
<feature type="domain" description="Type I restriction modification DNA specificity" evidence="4">
    <location>
        <begin position="85"/>
        <end position="217"/>
    </location>
</feature>
<keyword evidence="5" id="KW-0378">Hydrolase</keyword>
<keyword evidence="5" id="KW-0540">Nuclease</keyword>
<reference evidence="5 6" key="1">
    <citation type="submission" date="2024-08" db="EMBL/GenBank/DDBJ databases">
        <title>Genome mining of Saccharopolyspora cebuensis PGLac3 from Nigerian medicinal plant.</title>
        <authorList>
            <person name="Ezeobiora C.E."/>
            <person name="Igbokwe N.H."/>
            <person name="Amin D.H."/>
            <person name="Mendie U.E."/>
        </authorList>
    </citation>
    <scope>NUCLEOTIDE SEQUENCE [LARGE SCALE GENOMIC DNA]</scope>
    <source>
        <strain evidence="5 6">PGLac3</strain>
    </source>
</reference>
<keyword evidence="6" id="KW-1185">Reference proteome</keyword>
<protein>
    <submittedName>
        <fullName evidence="5">Restriction endonuclease subunit S</fullName>
        <ecNumber evidence="5">3.1.21.-</ecNumber>
    </submittedName>
</protein>
<dbReference type="RefSeq" id="WP_369774683.1">
    <property type="nucleotide sequence ID" value="NZ_JBGEHV010000010.1"/>
</dbReference>
<dbReference type="CDD" id="cd17256">
    <property type="entry name" value="RMtype1_S_EcoJA65PI-TRD1-CR1_like"/>
    <property type="match status" value="1"/>
</dbReference>
<dbReference type="SUPFAM" id="SSF116734">
    <property type="entry name" value="DNA methylase specificity domain"/>
    <property type="match status" value="1"/>
</dbReference>
<dbReference type="PANTHER" id="PTHR30408">
    <property type="entry name" value="TYPE-1 RESTRICTION ENZYME ECOKI SPECIFICITY PROTEIN"/>
    <property type="match status" value="1"/>
</dbReference>
<comment type="caution">
    <text evidence="5">The sequence shown here is derived from an EMBL/GenBank/DDBJ whole genome shotgun (WGS) entry which is preliminary data.</text>
</comment>
<evidence type="ECO:0000256" key="1">
    <source>
        <dbReference type="ARBA" id="ARBA00010923"/>
    </source>
</evidence>
<dbReference type="Pfam" id="PF01420">
    <property type="entry name" value="Methylase_S"/>
    <property type="match status" value="1"/>
</dbReference>